<protein>
    <recommendedName>
        <fullName evidence="2">UBL3-like ubiquitin domain-containing protein</fullName>
    </recommendedName>
</protein>
<dbReference type="InterPro" id="IPR040015">
    <property type="entry name" value="UBL3-like"/>
</dbReference>
<evidence type="ECO:0000256" key="1">
    <source>
        <dbReference type="SAM" id="MobiDB-lite"/>
    </source>
</evidence>
<feature type="region of interest" description="Disordered" evidence="1">
    <location>
        <begin position="1"/>
        <end position="162"/>
    </location>
</feature>
<feature type="domain" description="UBL3-like ubiquitin" evidence="2">
    <location>
        <begin position="204"/>
        <end position="279"/>
    </location>
</feature>
<reference evidence="3" key="1">
    <citation type="submission" date="2023-03" db="EMBL/GenBank/DDBJ databases">
        <title>Emydomyces testavorans Genome Sequence.</title>
        <authorList>
            <person name="Hoyer L."/>
        </authorList>
    </citation>
    <scope>NUCLEOTIDE SEQUENCE</scope>
    <source>
        <strain evidence="3">16-2883</strain>
    </source>
</reference>
<feature type="compositionally biased region" description="Low complexity" evidence="1">
    <location>
        <begin position="42"/>
        <end position="60"/>
    </location>
</feature>
<feature type="compositionally biased region" description="Polar residues" evidence="1">
    <location>
        <begin position="14"/>
        <end position="41"/>
    </location>
</feature>
<keyword evidence="4" id="KW-1185">Reference proteome</keyword>
<dbReference type="SUPFAM" id="SSF54236">
    <property type="entry name" value="Ubiquitin-like"/>
    <property type="match status" value="1"/>
</dbReference>
<dbReference type="AlphaFoldDB" id="A0AAF0DFT5"/>
<organism evidence="3 4">
    <name type="scientific">Emydomyces testavorans</name>
    <dbReference type="NCBI Taxonomy" id="2070801"/>
    <lineage>
        <taxon>Eukaryota</taxon>
        <taxon>Fungi</taxon>
        <taxon>Dikarya</taxon>
        <taxon>Ascomycota</taxon>
        <taxon>Pezizomycotina</taxon>
        <taxon>Eurotiomycetes</taxon>
        <taxon>Eurotiomycetidae</taxon>
        <taxon>Onygenales</taxon>
        <taxon>Nannizziopsiaceae</taxon>
        <taxon>Emydomyces</taxon>
    </lineage>
</organism>
<proteinExistence type="predicted"/>
<dbReference type="Pfam" id="PF13881">
    <property type="entry name" value="Rad60-SLD_2"/>
    <property type="match status" value="1"/>
</dbReference>
<dbReference type="InterPro" id="IPR039540">
    <property type="entry name" value="UBL3-like_ubiquitin_dom"/>
</dbReference>
<feature type="compositionally biased region" description="Polar residues" evidence="1">
    <location>
        <begin position="91"/>
        <end position="138"/>
    </location>
</feature>
<name>A0AAF0DFT5_9EURO</name>
<evidence type="ECO:0000259" key="2">
    <source>
        <dbReference type="Pfam" id="PF13881"/>
    </source>
</evidence>
<evidence type="ECO:0000313" key="4">
    <source>
        <dbReference type="Proteomes" id="UP001219355"/>
    </source>
</evidence>
<dbReference type="InterPro" id="IPR029071">
    <property type="entry name" value="Ubiquitin-like_domsf"/>
</dbReference>
<dbReference type="EMBL" id="CP120628">
    <property type="protein sequence ID" value="WEW57752.1"/>
    <property type="molecule type" value="Genomic_DNA"/>
</dbReference>
<sequence>MASNSRAEPDLLSSCESNHPATSPGTGDAHPTTSLSTALGGTQSHQTVSSTTTTTTTTNQPDVRREQDPLLLPASSPPAPVAPRPTTTIPSSASTFSKNLTANPAMPATTSSPTEPAQVSSGTPPENAPTSPQSNTGLSEPKVLSPAIGPSSDLPSPCPKESEDAGISLVITLLLTTGARHPFKIDSRYLRKRSVNVPDNDPFAMSVYTLKELIWREWRSEWEPRPTSPSLIRLISFGKLLDDKAPLSDSKFHRDAPNVVHMTVKPQDLVDEEEAKATKGQYSRDREDSERSPGCRCVIL</sequence>
<dbReference type="Gene3D" id="3.10.20.90">
    <property type="entry name" value="Phosphatidylinositol 3-kinase Catalytic Subunit, Chain A, domain 1"/>
    <property type="match status" value="1"/>
</dbReference>
<evidence type="ECO:0000313" key="3">
    <source>
        <dbReference type="EMBL" id="WEW57752.1"/>
    </source>
</evidence>
<feature type="region of interest" description="Disordered" evidence="1">
    <location>
        <begin position="267"/>
        <end position="294"/>
    </location>
</feature>
<feature type="compositionally biased region" description="Basic and acidic residues" evidence="1">
    <location>
        <begin position="282"/>
        <end position="293"/>
    </location>
</feature>
<dbReference type="PANTHER" id="PTHR13169">
    <property type="entry name" value="UBIQUITIN-LIKE PROTEIN 3 HCG-1 PROTEIN"/>
    <property type="match status" value="1"/>
</dbReference>
<gene>
    <name evidence="3" type="ORF">PRK78_003219</name>
</gene>
<accession>A0AAF0DFT5</accession>
<dbReference type="PANTHER" id="PTHR13169:SF0">
    <property type="entry name" value="UBIQUITIN-LIKE PROTEIN 3"/>
    <property type="match status" value="1"/>
</dbReference>
<dbReference type="Proteomes" id="UP001219355">
    <property type="component" value="Chromosome 2"/>
</dbReference>